<name>A0ABV9C282_9GAMM</name>
<dbReference type="InterPro" id="IPR036849">
    <property type="entry name" value="Enolase-like_C_sf"/>
</dbReference>
<keyword evidence="3" id="KW-0460">Magnesium</keyword>
<protein>
    <submittedName>
        <fullName evidence="5">Mandelate racemase/muconate lactonizing enzyme family protein</fullName>
    </submittedName>
</protein>
<reference evidence="6" key="1">
    <citation type="journal article" date="2019" name="Int. J. Syst. Evol. Microbiol.">
        <title>The Global Catalogue of Microorganisms (GCM) 10K type strain sequencing project: providing services to taxonomists for standard genome sequencing and annotation.</title>
        <authorList>
            <consortium name="The Broad Institute Genomics Platform"/>
            <consortium name="The Broad Institute Genome Sequencing Center for Infectious Disease"/>
            <person name="Wu L."/>
            <person name="Ma J."/>
        </authorList>
    </citation>
    <scope>NUCLEOTIDE SEQUENCE [LARGE SCALE GENOMIC DNA]</scope>
    <source>
        <strain evidence="6">CCM 4481</strain>
    </source>
</reference>
<dbReference type="PANTHER" id="PTHR13794:SF58">
    <property type="entry name" value="MITOCHONDRIAL ENOLASE SUPERFAMILY MEMBER 1"/>
    <property type="match status" value="1"/>
</dbReference>
<gene>
    <name evidence="5" type="ORF">ACFO5W_10850</name>
</gene>
<dbReference type="RefSeq" id="WP_266149040.1">
    <property type="nucleotide sequence ID" value="NZ_CP064028.1"/>
</dbReference>
<dbReference type="InterPro" id="IPR013342">
    <property type="entry name" value="Mandelate_racemase_C"/>
</dbReference>
<dbReference type="CDD" id="cd03316">
    <property type="entry name" value="MR_like"/>
    <property type="match status" value="1"/>
</dbReference>
<dbReference type="InterPro" id="IPR046945">
    <property type="entry name" value="RHMD-like"/>
</dbReference>
<feature type="domain" description="Mandelate racemase/muconate lactonizing enzyme C-terminal" evidence="4">
    <location>
        <begin position="148"/>
        <end position="240"/>
    </location>
</feature>
<keyword evidence="2" id="KW-0479">Metal-binding</keyword>
<dbReference type="InterPro" id="IPR029065">
    <property type="entry name" value="Enolase_C-like"/>
</dbReference>
<dbReference type="EMBL" id="JBHSGA010000017">
    <property type="protein sequence ID" value="MFC4527129.1"/>
    <property type="molecule type" value="Genomic_DNA"/>
</dbReference>
<proteinExistence type="predicted"/>
<sequence>MIISKIEALPIRIPFRSGTRSDDSAWGDKNLAAADSLLVRVTTDQGIEGWGEAFGFRAVRSVKLAVDELIAPLCVGKDAGQIGPVMHDVYRKLQVFGRSGPLSYGISAVDIALWDIAGKVANLPLYRLLGGAGIDVPCYASLVRYSEPSLVRAGVMEAIGAGFRALKIHEMDLHAIRAAREACGSEVELMVDVNCAWTLNEALDIAAPLEELKLKWLEEPLWPPENWGGLAQLRAHCHIPVAAGENVSTLIDFDRMLAMEAVDYVQPSPAKMGGISVLREVFPIAAVRNVPVMPHSFYDGPGLLAAIHATAALGTKDSMIEWRAFNLEAHWYGDTFGPQAGRIPVPQGPGLGLEPDMNVIRDYRLPDG</sequence>
<dbReference type="Pfam" id="PF02746">
    <property type="entry name" value="MR_MLE_N"/>
    <property type="match status" value="1"/>
</dbReference>
<dbReference type="SUPFAM" id="SSF51604">
    <property type="entry name" value="Enolase C-terminal domain-like"/>
    <property type="match status" value="1"/>
</dbReference>
<evidence type="ECO:0000313" key="6">
    <source>
        <dbReference type="Proteomes" id="UP001595961"/>
    </source>
</evidence>
<dbReference type="Proteomes" id="UP001595961">
    <property type="component" value="Unassembled WGS sequence"/>
</dbReference>
<dbReference type="SFLD" id="SFLDS00001">
    <property type="entry name" value="Enolase"/>
    <property type="match status" value="1"/>
</dbReference>
<keyword evidence="6" id="KW-1185">Reference proteome</keyword>
<dbReference type="PANTHER" id="PTHR13794">
    <property type="entry name" value="ENOLASE SUPERFAMILY, MANDELATE RACEMASE"/>
    <property type="match status" value="1"/>
</dbReference>
<accession>A0ABV9C282</accession>
<organism evidence="5 6">
    <name type="scientific">Dyella halodurans</name>
    <dbReference type="NCBI Taxonomy" id="1920171"/>
    <lineage>
        <taxon>Bacteria</taxon>
        <taxon>Pseudomonadati</taxon>
        <taxon>Pseudomonadota</taxon>
        <taxon>Gammaproteobacteria</taxon>
        <taxon>Lysobacterales</taxon>
        <taxon>Rhodanobacteraceae</taxon>
        <taxon>Dyella</taxon>
    </lineage>
</organism>
<dbReference type="Gene3D" id="3.20.20.120">
    <property type="entry name" value="Enolase-like C-terminal domain"/>
    <property type="match status" value="1"/>
</dbReference>
<dbReference type="PROSITE" id="PS00909">
    <property type="entry name" value="MR_MLE_2"/>
    <property type="match status" value="1"/>
</dbReference>
<dbReference type="InterPro" id="IPR013341">
    <property type="entry name" value="Mandelate_racemase_N_dom"/>
</dbReference>
<dbReference type="InterPro" id="IPR018110">
    <property type="entry name" value="Mandel_Rmase/mucon_lact_enz_CS"/>
</dbReference>
<dbReference type="Gene3D" id="3.30.390.10">
    <property type="entry name" value="Enolase-like, N-terminal domain"/>
    <property type="match status" value="1"/>
</dbReference>
<evidence type="ECO:0000256" key="1">
    <source>
        <dbReference type="ARBA" id="ARBA00001946"/>
    </source>
</evidence>
<comment type="cofactor">
    <cofactor evidence="1">
        <name>Mg(2+)</name>
        <dbReference type="ChEBI" id="CHEBI:18420"/>
    </cofactor>
</comment>
<dbReference type="InterPro" id="IPR029017">
    <property type="entry name" value="Enolase-like_N"/>
</dbReference>
<dbReference type="SMART" id="SM00922">
    <property type="entry name" value="MR_MLE"/>
    <property type="match status" value="1"/>
</dbReference>
<evidence type="ECO:0000313" key="5">
    <source>
        <dbReference type="EMBL" id="MFC4527129.1"/>
    </source>
</evidence>
<evidence type="ECO:0000259" key="4">
    <source>
        <dbReference type="SMART" id="SM00922"/>
    </source>
</evidence>
<comment type="caution">
    <text evidence="5">The sequence shown here is derived from an EMBL/GenBank/DDBJ whole genome shotgun (WGS) entry which is preliminary data.</text>
</comment>
<evidence type="ECO:0000256" key="3">
    <source>
        <dbReference type="ARBA" id="ARBA00022842"/>
    </source>
</evidence>
<dbReference type="Pfam" id="PF13378">
    <property type="entry name" value="MR_MLE_C"/>
    <property type="match status" value="1"/>
</dbReference>
<dbReference type="SUPFAM" id="SSF54826">
    <property type="entry name" value="Enolase N-terminal domain-like"/>
    <property type="match status" value="1"/>
</dbReference>
<evidence type="ECO:0000256" key="2">
    <source>
        <dbReference type="ARBA" id="ARBA00022723"/>
    </source>
</evidence>